<dbReference type="Pfam" id="PF03544">
    <property type="entry name" value="TonB_C"/>
    <property type="match status" value="1"/>
</dbReference>
<evidence type="ECO:0000313" key="9">
    <source>
        <dbReference type="Proteomes" id="UP000517753"/>
    </source>
</evidence>
<dbReference type="NCBIfam" id="TIGR01352">
    <property type="entry name" value="tonB_Cterm"/>
    <property type="match status" value="1"/>
</dbReference>
<keyword evidence="9" id="KW-1185">Reference proteome</keyword>
<feature type="compositionally biased region" description="Gly residues" evidence="5">
    <location>
        <begin position="131"/>
        <end position="153"/>
    </location>
</feature>
<reference evidence="8 9" key="1">
    <citation type="submission" date="2020-07" db="EMBL/GenBank/DDBJ databases">
        <authorList>
            <person name="Partida-Martinez L."/>
            <person name="Huntemann M."/>
            <person name="Clum A."/>
            <person name="Wang J."/>
            <person name="Palaniappan K."/>
            <person name="Ritter S."/>
            <person name="Chen I.-M."/>
            <person name="Stamatis D."/>
            <person name="Reddy T."/>
            <person name="O'Malley R."/>
            <person name="Daum C."/>
            <person name="Shapiro N."/>
            <person name="Ivanova N."/>
            <person name="Kyrpides N."/>
            <person name="Woyke T."/>
        </authorList>
    </citation>
    <scope>NUCLEOTIDE SEQUENCE [LARGE SCALE GENOMIC DNA]</scope>
    <source>
        <strain evidence="8 9">AS2.3</strain>
    </source>
</reference>
<dbReference type="SUPFAM" id="SSF74653">
    <property type="entry name" value="TolA/TonB C-terminal domain"/>
    <property type="match status" value="1"/>
</dbReference>
<feature type="region of interest" description="Disordered" evidence="5">
    <location>
        <begin position="119"/>
        <end position="155"/>
    </location>
</feature>
<evidence type="ECO:0000256" key="4">
    <source>
        <dbReference type="ARBA" id="ARBA00023136"/>
    </source>
</evidence>
<evidence type="ECO:0000256" key="5">
    <source>
        <dbReference type="SAM" id="MobiDB-lite"/>
    </source>
</evidence>
<dbReference type="EMBL" id="JACCBY010000002">
    <property type="protein sequence ID" value="NYD89849.1"/>
    <property type="molecule type" value="Genomic_DNA"/>
</dbReference>
<evidence type="ECO:0000256" key="3">
    <source>
        <dbReference type="ARBA" id="ARBA00022989"/>
    </source>
</evidence>
<accession>A0A7Y9FMA9</accession>
<dbReference type="RefSeq" id="WP_257015354.1">
    <property type="nucleotide sequence ID" value="NZ_JACCBY010000002.1"/>
</dbReference>
<evidence type="ECO:0000313" key="8">
    <source>
        <dbReference type="EMBL" id="NYD89849.1"/>
    </source>
</evidence>
<dbReference type="GO" id="GO:0055085">
    <property type="term" value="P:transmembrane transport"/>
    <property type="evidence" value="ECO:0007669"/>
    <property type="project" value="InterPro"/>
</dbReference>
<dbReference type="AlphaFoldDB" id="A0A7Y9FMA9"/>
<organism evidence="8 9">
    <name type="scientific">Sphingomonas melonis</name>
    <dbReference type="NCBI Taxonomy" id="152682"/>
    <lineage>
        <taxon>Bacteria</taxon>
        <taxon>Pseudomonadati</taxon>
        <taxon>Pseudomonadota</taxon>
        <taxon>Alphaproteobacteria</taxon>
        <taxon>Sphingomonadales</taxon>
        <taxon>Sphingomonadaceae</taxon>
        <taxon>Sphingomonas</taxon>
    </lineage>
</organism>
<dbReference type="InterPro" id="IPR006260">
    <property type="entry name" value="TonB/TolA_C"/>
</dbReference>
<feature type="transmembrane region" description="Helical" evidence="6">
    <location>
        <begin position="20"/>
        <end position="41"/>
    </location>
</feature>
<keyword evidence="4 6" id="KW-0472">Membrane</keyword>
<dbReference type="InterPro" id="IPR037682">
    <property type="entry name" value="TonB_C"/>
</dbReference>
<comment type="subcellular location">
    <subcellularLocation>
        <location evidence="1">Membrane</location>
        <topology evidence="1">Single-pass membrane protein</topology>
    </subcellularLocation>
</comment>
<proteinExistence type="predicted"/>
<reference evidence="8 9" key="2">
    <citation type="submission" date="2020-08" db="EMBL/GenBank/DDBJ databases">
        <title>The Agave Microbiome: Exploring the role of microbial communities in plant adaptations to desert environments.</title>
        <authorList>
            <person name="Partida-Martinez L.P."/>
        </authorList>
    </citation>
    <scope>NUCLEOTIDE SEQUENCE [LARGE SCALE GENOMIC DNA]</scope>
    <source>
        <strain evidence="8 9">AS2.3</strain>
    </source>
</reference>
<evidence type="ECO:0000256" key="6">
    <source>
        <dbReference type="SAM" id="Phobius"/>
    </source>
</evidence>
<feature type="compositionally biased region" description="Pro residues" evidence="5">
    <location>
        <begin position="59"/>
        <end position="72"/>
    </location>
</feature>
<dbReference type="GO" id="GO:0016020">
    <property type="term" value="C:membrane"/>
    <property type="evidence" value="ECO:0007669"/>
    <property type="project" value="UniProtKB-SubCell"/>
</dbReference>
<keyword evidence="3 6" id="KW-1133">Transmembrane helix</keyword>
<protein>
    <submittedName>
        <fullName evidence="8">Protein TonB</fullName>
    </submittedName>
</protein>
<evidence type="ECO:0000256" key="2">
    <source>
        <dbReference type="ARBA" id="ARBA00022692"/>
    </source>
</evidence>
<feature type="region of interest" description="Disordered" evidence="5">
    <location>
        <begin position="56"/>
        <end position="91"/>
    </location>
</feature>
<dbReference type="Proteomes" id="UP000517753">
    <property type="component" value="Unassembled WGS sequence"/>
</dbReference>
<keyword evidence="2 6" id="KW-0812">Transmembrane</keyword>
<dbReference type="Gene3D" id="3.30.1150.10">
    <property type="match status" value="1"/>
</dbReference>
<feature type="domain" description="TonB C-terminal" evidence="7">
    <location>
        <begin position="176"/>
        <end position="239"/>
    </location>
</feature>
<evidence type="ECO:0000259" key="7">
    <source>
        <dbReference type="Pfam" id="PF03544"/>
    </source>
</evidence>
<name>A0A7Y9FMA9_9SPHN</name>
<gene>
    <name evidence="8" type="ORF">HD841_001629</name>
</gene>
<evidence type="ECO:0000256" key="1">
    <source>
        <dbReference type="ARBA" id="ARBA00004167"/>
    </source>
</evidence>
<sequence>MRHHLVMVIAPAPLRERLGAAVLTAVIVAALGYALLLGLAFRGGGSVVAESLETFTVAPEPPPPERIVPPPKKVNRPSGKASPPNLRSKATEVTAPVPIVQIPPPPMPAIVAPLPDAGVQATSGASDRAGPGTGAGGIGNGHGAGGDGDGDGSGMERVPRLVSGRIKGSDIPESILDTGFRGVVGVRYRVETNGRVTGCTVARSSGNALMDQVTCAAIEKRFRYDPWRDAAGRPVRSTVLRDQQWDIDPPTIDR</sequence>
<comment type="caution">
    <text evidence="8">The sequence shown here is derived from an EMBL/GenBank/DDBJ whole genome shotgun (WGS) entry which is preliminary data.</text>
</comment>